<evidence type="ECO:0000256" key="2">
    <source>
        <dbReference type="ARBA" id="ARBA00022448"/>
    </source>
</evidence>
<feature type="transmembrane region" description="Helical" evidence="6">
    <location>
        <begin position="172"/>
        <end position="193"/>
    </location>
</feature>
<accession>A0A1V4EUI0</accession>
<gene>
    <name evidence="8" type="ORF">B2M26_06325</name>
</gene>
<comment type="subcellular location">
    <subcellularLocation>
        <location evidence="1">Cell membrane</location>
        <topology evidence="1">Multi-pass membrane protein</topology>
    </subcellularLocation>
</comment>
<dbReference type="Pfam" id="PF07690">
    <property type="entry name" value="MFS_1"/>
    <property type="match status" value="2"/>
</dbReference>
<evidence type="ECO:0000256" key="3">
    <source>
        <dbReference type="ARBA" id="ARBA00022692"/>
    </source>
</evidence>
<feature type="transmembrane region" description="Helical" evidence="6">
    <location>
        <begin position="439"/>
        <end position="457"/>
    </location>
</feature>
<dbReference type="AlphaFoldDB" id="A0A1V4EUI0"/>
<organism evidence="8 9">
    <name type="scientific">Ferroacidibacillus organovorans</name>
    <dbReference type="NCBI Taxonomy" id="1765683"/>
    <lineage>
        <taxon>Bacteria</taxon>
        <taxon>Bacillati</taxon>
        <taxon>Bacillota</taxon>
        <taxon>Bacilli</taxon>
        <taxon>Bacillales</taxon>
        <taxon>Alicyclobacillaceae</taxon>
        <taxon>Ferroacidibacillus</taxon>
    </lineage>
</organism>
<dbReference type="SUPFAM" id="SSF103473">
    <property type="entry name" value="MFS general substrate transporter"/>
    <property type="match status" value="1"/>
</dbReference>
<dbReference type="Proteomes" id="UP000190229">
    <property type="component" value="Unassembled WGS sequence"/>
</dbReference>
<keyword evidence="4 6" id="KW-1133">Transmembrane helix</keyword>
<name>A0A1V4EUI0_9BACL</name>
<keyword evidence="5 6" id="KW-0472">Membrane</keyword>
<feature type="transmembrane region" description="Helical" evidence="6">
    <location>
        <begin position="113"/>
        <end position="136"/>
    </location>
</feature>
<dbReference type="InterPro" id="IPR036259">
    <property type="entry name" value="MFS_trans_sf"/>
</dbReference>
<dbReference type="InterPro" id="IPR020846">
    <property type="entry name" value="MFS_dom"/>
</dbReference>
<evidence type="ECO:0000256" key="1">
    <source>
        <dbReference type="ARBA" id="ARBA00004651"/>
    </source>
</evidence>
<comment type="caution">
    <text evidence="8">The sequence shown here is derived from an EMBL/GenBank/DDBJ whole genome shotgun (WGS) entry which is preliminary data.</text>
</comment>
<keyword evidence="9" id="KW-1185">Reference proteome</keyword>
<dbReference type="PROSITE" id="PS50850">
    <property type="entry name" value="MFS"/>
    <property type="match status" value="1"/>
</dbReference>
<sequence length="465" mass="49833">MNVLTSSNHSLVKCKGAVSRVRVVIETWRGIGRLNPVAKTLILTRFMRSIAQGAMGVDFTLYLRARHWSAPEIGLLLMAGGLIGSLLSLWIGISSDRVGRRRFLLVYEAGLALGTLLVILVPSATLLVLVGGVFGFGRGANGASGPFAPAEQAWLAQVIDTKRRGSVFSANAGLQFAGMGVGSLLAAGLPHVLPVKDGVMSYLPLFFLTLLVAVINAVQIYRMKEVRADTQSSTDAVNRSHQDEKILAARDSTLEDQIFNKFDTLPDAAEQERSARRRENGALLRLSIVNMINSLGVGVIAPLFPYWFNVKFGVGPEAIGPVYAVTFFLTAASSLLVGRLSRTYGLMRAVVIPRIAGLALLIAIPFSMNFSVAAVLYVLRSIVNRSSVGARQAFGVGLVRDSRRGFASSLNAISWTVPAAFGPALGGMLIGIGSLAEPFVAAFALQLAYIVLFPLLLRRYTTEAV</sequence>
<feature type="transmembrane region" description="Helical" evidence="6">
    <location>
        <begin position="358"/>
        <end position="379"/>
    </location>
</feature>
<feature type="transmembrane region" description="Helical" evidence="6">
    <location>
        <begin position="199"/>
        <end position="218"/>
    </location>
</feature>
<feature type="domain" description="Major facilitator superfamily (MFS) profile" evidence="7">
    <location>
        <begin position="37"/>
        <end position="461"/>
    </location>
</feature>
<dbReference type="EMBL" id="MWPS01000016">
    <property type="protein sequence ID" value="OPG16490.1"/>
    <property type="molecule type" value="Genomic_DNA"/>
</dbReference>
<keyword evidence="2" id="KW-0813">Transport</keyword>
<evidence type="ECO:0000256" key="5">
    <source>
        <dbReference type="ARBA" id="ARBA00023136"/>
    </source>
</evidence>
<keyword evidence="3 6" id="KW-0812">Transmembrane</keyword>
<feature type="transmembrane region" description="Helical" evidence="6">
    <location>
        <begin position="73"/>
        <end position="93"/>
    </location>
</feature>
<dbReference type="GO" id="GO:0022857">
    <property type="term" value="F:transmembrane transporter activity"/>
    <property type="evidence" value="ECO:0007669"/>
    <property type="project" value="InterPro"/>
</dbReference>
<evidence type="ECO:0000256" key="4">
    <source>
        <dbReference type="ARBA" id="ARBA00022989"/>
    </source>
</evidence>
<dbReference type="Gene3D" id="1.20.1250.20">
    <property type="entry name" value="MFS general substrate transporter like domains"/>
    <property type="match status" value="2"/>
</dbReference>
<evidence type="ECO:0000256" key="6">
    <source>
        <dbReference type="SAM" id="Phobius"/>
    </source>
</evidence>
<feature type="transmembrane region" description="Helical" evidence="6">
    <location>
        <begin position="283"/>
        <end position="306"/>
    </location>
</feature>
<evidence type="ECO:0000313" key="8">
    <source>
        <dbReference type="EMBL" id="OPG16490.1"/>
    </source>
</evidence>
<dbReference type="GO" id="GO:0005886">
    <property type="term" value="C:plasma membrane"/>
    <property type="evidence" value="ECO:0007669"/>
    <property type="project" value="UniProtKB-SubCell"/>
</dbReference>
<evidence type="ECO:0000313" key="9">
    <source>
        <dbReference type="Proteomes" id="UP000190229"/>
    </source>
</evidence>
<dbReference type="PANTHER" id="PTHR23520:SF5">
    <property type="entry name" value="TRANSPORTER, PUTATIVE (AFU_ORTHOLOGUE AFUA_3G04000)-RELATED"/>
    <property type="match status" value="1"/>
</dbReference>
<protein>
    <submittedName>
        <fullName evidence="8">MFS transporter</fullName>
    </submittedName>
</protein>
<dbReference type="InterPro" id="IPR011701">
    <property type="entry name" value="MFS"/>
</dbReference>
<dbReference type="PANTHER" id="PTHR23520">
    <property type="entry name" value="TRANSPORTER, PUTATIVE (AFU_ORTHOLOGUE AFUA_3G04000)-RELATED"/>
    <property type="match status" value="1"/>
</dbReference>
<evidence type="ECO:0000259" key="7">
    <source>
        <dbReference type="PROSITE" id="PS50850"/>
    </source>
</evidence>
<reference evidence="8 9" key="1">
    <citation type="submission" date="2017-02" db="EMBL/GenBank/DDBJ databases">
        <title>Draft genome of Acidibacillus ferrooxidans Huett2.</title>
        <authorList>
            <person name="Schopf S."/>
        </authorList>
    </citation>
    <scope>NUCLEOTIDE SEQUENCE [LARGE SCALE GENOMIC DNA]</scope>
    <source>
        <strain evidence="8 9">Huett2</strain>
    </source>
</reference>
<proteinExistence type="predicted"/>
<feature type="transmembrane region" description="Helical" evidence="6">
    <location>
        <begin position="318"/>
        <end position="337"/>
    </location>
</feature>